<keyword evidence="2" id="KW-0479">Metal-binding</keyword>
<dbReference type="Gene3D" id="1.10.630.10">
    <property type="entry name" value="Cytochrome P450"/>
    <property type="match status" value="1"/>
</dbReference>
<keyword evidence="3" id="KW-1133">Transmembrane helix</keyword>
<keyword evidence="2" id="KW-0349">Heme</keyword>
<accession>A0AAD3CUC0</accession>
<proteinExistence type="inferred from homology"/>
<dbReference type="Pfam" id="PF00067">
    <property type="entry name" value="p450"/>
    <property type="match status" value="1"/>
</dbReference>
<dbReference type="InterPro" id="IPR002401">
    <property type="entry name" value="Cyt_P450_E_grp-I"/>
</dbReference>
<evidence type="ECO:0000256" key="3">
    <source>
        <dbReference type="SAM" id="Phobius"/>
    </source>
</evidence>
<dbReference type="GO" id="GO:0005506">
    <property type="term" value="F:iron ion binding"/>
    <property type="evidence" value="ECO:0007669"/>
    <property type="project" value="InterPro"/>
</dbReference>
<dbReference type="InterPro" id="IPR050121">
    <property type="entry name" value="Cytochrome_P450_monoxygenase"/>
</dbReference>
<evidence type="ECO:0000313" key="4">
    <source>
        <dbReference type="EMBL" id="GFH52406.1"/>
    </source>
</evidence>
<comment type="similarity">
    <text evidence="1">Belongs to the cytochrome P450 family.</text>
</comment>
<reference evidence="4 5" key="1">
    <citation type="journal article" date="2021" name="Sci. Rep.">
        <title>The genome of the diatom Chaetoceros tenuissimus carries an ancient integrated fragment of an extant virus.</title>
        <authorList>
            <person name="Hongo Y."/>
            <person name="Kimura K."/>
            <person name="Takaki Y."/>
            <person name="Yoshida Y."/>
            <person name="Baba S."/>
            <person name="Kobayashi G."/>
            <person name="Nagasaki K."/>
            <person name="Hano T."/>
            <person name="Tomaru Y."/>
        </authorList>
    </citation>
    <scope>NUCLEOTIDE SEQUENCE [LARGE SCALE GENOMIC DNA]</scope>
    <source>
        <strain evidence="4 5">NIES-3715</strain>
    </source>
</reference>
<dbReference type="EMBL" id="BLLK01000045">
    <property type="protein sequence ID" value="GFH52406.1"/>
    <property type="molecule type" value="Genomic_DNA"/>
</dbReference>
<dbReference type="GO" id="GO:0004497">
    <property type="term" value="F:monooxygenase activity"/>
    <property type="evidence" value="ECO:0007669"/>
    <property type="project" value="InterPro"/>
</dbReference>
<gene>
    <name evidence="4" type="ORF">CTEN210_08882</name>
</gene>
<evidence type="ECO:0000256" key="1">
    <source>
        <dbReference type="ARBA" id="ARBA00010617"/>
    </source>
</evidence>
<organism evidence="4 5">
    <name type="scientific">Chaetoceros tenuissimus</name>
    <dbReference type="NCBI Taxonomy" id="426638"/>
    <lineage>
        <taxon>Eukaryota</taxon>
        <taxon>Sar</taxon>
        <taxon>Stramenopiles</taxon>
        <taxon>Ochrophyta</taxon>
        <taxon>Bacillariophyta</taxon>
        <taxon>Coscinodiscophyceae</taxon>
        <taxon>Chaetocerotophycidae</taxon>
        <taxon>Chaetocerotales</taxon>
        <taxon>Chaetocerotaceae</taxon>
        <taxon>Chaetoceros</taxon>
    </lineage>
</organism>
<dbReference type="InterPro" id="IPR001128">
    <property type="entry name" value="Cyt_P450"/>
</dbReference>
<evidence type="ECO:0000256" key="2">
    <source>
        <dbReference type="PIRSR" id="PIRSR602401-1"/>
    </source>
</evidence>
<keyword evidence="3" id="KW-0472">Membrane</keyword>
<feature type="binding site" description="axial binding residue" evidence="2">
    <location>
        <position position="428"/>
    </location>
    <ligand>
        <name>heme</name>
        <dbReference type="ChEBI" id="CHEBI:30413"/>
    </ligand>
    <ligandPart>
        <name>Fe</name>
        <dbReference type="ChEBI" id="CHEBI:18248"/>
    </ligandPart>
</feature>
<keyword evidence="3" id="KW-0812">Transmembrane</keyword>
<dbReference type="InterPro" id="IPR036396">
    <property type="entry name" value="Cyt_P450_sf"/>
</dbReference>
<sequence length="478" mass="54481">MNREVGPILYKDVVTAVIALFLIGIFIQRKKLASNTKRKLPPLTKTTKWETIKLIAASDALWWIVSVWKELKCSVFRFNLLLPGIPMMAIVCEYELAREILIDPSTSKPRFIYQSFEYLTGGEESLFTSNAVAWHQRRVGMTSAFSAKHIKRMHTVALRMIDEWIETTLRPMVRNGEAFDVGKEMIRVILGAISETAFEYTISEEEKDMFAKEFSLCSNEFINNASNPWRKLYGLLIPERRRAFISAARIMNLGLNIVAHYRTIENPIEGTVIDCIMKNSFYKNDGERAADVIFLLIAGHDTTAYSISFTLKELSKNQREQDKLRESLKLVEKEKWSHSDALRNVVKEAIRLNPVTATGSCRCLGKDFTSREGYVLPKGSIIFTNFLITMRDPTVFEDADTFNPSRWENPSEAMKKAFLPFAIGKQNCLGQNLAMVQVHSIVAKLLSSFQVELVEEGVEQVQLTLRPIKTMLRAKAVE</sequence>
<comment type="cofactor">
    <cofactor evidence="2">
        <name>heme</name>
        <dbReference type="ChEBI" id="CHEBI:30413"/>
    </cofactor>
</comment>
<comment type="caution">
    <text evidence="4">The sequence shown here is derived from an EMBL/GenBank/DDBJ whole genome shotgun (WGS) entry which is preliminary data.</text>
</comment>
<dbReference type="PRINTS" id="PR00385">
    <property type="entry name" value="P450"/>
</dbReference>
<evidence type="ECO:0000313" key="5">
    <source>
        <dbReference type="Proteomes" id="UP001054902"/>
    </source>
</evidence>
<dbReference type="PANTHER" id="PTHR24305">
    <property type="entry name" value="CYTOCHROME P450"/>
    <property type="match status" value="1"/>
</dbReference>
<dbReference type="Proteomes" id="UP001054902">
    <property type="component" value="Unassembled WGS sequence"/>
</dbReference>
<keyword evidence="5" id="KW-1185">Reference proteome</keyword>
<evidence type="ECO:0008006" key="6">
    <source>
        <dbReference type="Google" id="ProtNLM"/>
    </source>
</evidence>
<protein>
    <recommendedName>
        <fullName evidence="6">Cytochrome P450</fullName>
    </recommendedName>
</protein>
<dbReference type="AlphaFoldDB" id="A0AAD3CUC0"/>
<dbReference type="PANTHER" id="PTHR24305:SF166">
    <property type="entry name" value="CYTOCHROME P450 12A4, MITOCHONDRIAL-RELATED"/>
    <property type="match status" value="1"/>
</dbReference>
<keyword evidence="2" id="KW-0408">Iron</keyword>
<dbReference type="PRINTS" id="PR00463">
    <property type="entry name" value="EP450I"/>
</dbReference>
<name>A0AAD3CUC0_9STRA</name>
<dbReference type="GO" id="GO:0016705">
    <property type="term" value="F:oxidoreductase activity, acting on paired donors, with incorporation or reduction of molecular oxygen"/>
    <property type="evidence" value="ECO:0007669"/>
    <property type="project" value="InterPro"/>
</dbReference>
<dbReference type="SUPFAM" id="SSF48264">
    <property type="entry name" value="Cytochrome P450"/>
    <property type="match status" value="1"/>
</dbReference>
<dbReference type="CDD" id="cd00302">
    <property type="entry name" value="cytochrome_P450"/>
    <property type="match status" value="1"/>
</dbReference>
<feature type="transmembrane region" description="Helical" evidence="3">
    <location>
        <begin position="9"/>
        <end position="27"/>
    </location>
</feature>
<dbReference type="GO" id="GO:0020037">
    <property type="term" value="F:heme binding"/>
    <property type="evidence" value="ECO:0007669"/>
    <property type="project" value="InterPro"/>
</dbReference>